<evidence type="ECO:0000313" key="3">
    <source>
        <dbReference type="Proteomes" id="UP000605676"/>
    </source>
</evidence>
<keyword evidence="3" id="KW-1185">Reference proteome</keyword>
<dbReference type="RefSeq" id="WP_200464869.1">
    <property type="nucleotide sequence ID" value="NZ_JAENRR010000019.1"/>
</dbReference>
<name>A0ABS1HKG1_9BACT</name>
<comment type="caution">
    <text evidence="2">The sequence shown here is derived from an EMBL/GenBank/DDBJ whole genome shotgun (WGS) entry which is preliminary data.</text>
</comment>
<evidence type="ECO:0000313" key="2">
    <source>
        <dbReference type="EMBL" id="MBK3517639.1"/>
    </source>
</evidence>
<dbReference type="Proteomes" id="UP000605676">
    <property type="component" value="Unassembled WGS sequence"/>
</dbReference>
<gene>
    <name evidence="2" type="ORF">JIV24_09880</name>
</gene>
<evidence type="ECO:0000259" key="1">
    <source>
        <dbReference type="Pfam" id="PF13568"/>
    </source>
</evidence>
<dbReference type="EMBL" id="JAENRR010000019">
    <property type="protein sequence ID" value="MBK3517639.1"/>
    <property type="molecule type" value="Genomic_DNA"/>
</dbReference>
<sequence>MKRVLFICLAIAMLGFTSNVKGEGPDGKGIRAGWQSSFIAIDGVDLSDDSNGFYAGFFKSNNIGVSILKLDSGIEYYQVNGKKNLLELFNEDIVGELKLHYINIPIALRVKLGPVYGLGGVSGAIKVAGKFEVNGQEVDGMDVSTFDAGMHLGLGVKVLKFGIEAKYNWGLVDIIEDSDSKTEYLQIGAVLFF</sequence>
<proteinExistence type="predicted"/>
<protein>
    <submittedName>
        <fullName evidence="2">PorT family protein</fullName>
    </submittedName>
</protein>
<dbReference type="Pfam" id="PF13568">
    <property type="entry name" value="OMP_b-brl_2"/>
    <property type="match status" value="1"/>
</dbReference>
<dbReference type="InterPro" id="IPR025665">
    <property type="entry name" value="Beta-barrel_OMP_2"/>
</dbReference>
<organism evidence="2 3">
    <name type="scientific">Carboxylicivirga marina</name>
    <dbReference type="NCBI Taxonomy" id="2800988"/>
    <lineage>
        <taxon>Bacteria</taxon>
        <taxon>Pseudomonadati</taxon>
        <taxon>Bacteroidota</taxon>
        <taxon>Bacteroidia</taxon>
        <taxon>Marinilabiliales</taxon>
        <taxon>Marinilabiliaceae</taxon>
        <taxon>Carboxylicivirga</taxon>
    </lineage>
</organism>
<reference evidence="2 3" key="1">
    <citation type="submission" date="2021-01" db="EMBL/GenBank/DDBJ databases">
        <title>Carboxyliciviraga sp.nov., isolated from coastal sediments.</title>
        <authorList>
            <person name="Lu D."/>
            <person name="Zhang T."/>
        </authorList>
    </citation>
    <scope>NUCLEOTIDE SEQUENCE [LARGE SCALE GENOMIC DNA]</scope>
    <source>
        <strain evidence="2 3">N1Y132</strain>
    </source>
</reference>
<accession>A0ABS1HKG1</accession>
<feature type="domain" description="Outer membrane protein beta-barrel" evidence="1">
    <location>
        <begin position="45"/>
        <end position="175"/>
    </location>
</feature>